<feature type="repeat" description="ANK" evidence="2">
    <location>
        <begin position="593"/>
        <end position="625"/>
    </location>
</feature>
<dbReference type="PANTHER" id="PTHR10039:SF15">
    <property type="entry name" value="NACHT DOMAIN-CONTAINING PROTEIN"/>
    <property type="match status" value="1"/>
</dbReference>
<dbReference type="EMBL" id="JARIHO010000013">
    <property type="protein sequence ID" value="KAJ7351361.1"/>
    <property type="molecule type" value="Genomic_DNA"/>
</dbReference>
<reference evidence="5" key="1">
    <citation type="submission" date="2023-03" db="EMBL/GenBank/DDBJ databases">
        <title>Massive genome expansion in bonnet fungi (Mycena s.s.) driven by repeated elements and novel gene families across ecological guilds.</title>
        <authorList>
            <consortium name="Lawrence Berkeley National Laboratory"/>
            <person name="Harder C.B."/>
            <person name="Miyauchi S."/>
            <person name="Viragh M."/>
            <person name="Kuo A."/>
            <person name="Thoen E."/>
            <person name="Andreopoulos B."/>
            <person name="Lu D."/>
            <person name="Skrede I."/>
            <person name="Drula E."/>
            <person name="Henrissat B."/>
            <person name="Morin E."/>
            <person name="Kohler A."/>
            <person name="Barry K."/>
            <person name="LaButti K."/>
            <person name="Morin E."/>
            <person name="Salamov A."/>
            <person name="Lipzen A."/>
            <person name="Mereny Z."/>
            <person name="Hegedus B."/>
            <person name="Baldrian P."/>
            <person name="Stursova M."/>
            <person name="Weitz H."/>
            <person name="Taylor A."/>
            <person name="Grigoriev I.V."/>
            <person name="Nagy L.G."/>
            <person name="Martin F."/>
            <person name="Kauserud H."/>
        </authorList>
    </citation>
    <scope>NUCLEOTIDE SEQUENCE</scope>
    <source>
        <strain evidence="5">CBHHK002</strain>
    </source>
</reference>
<keyword evidence="2" id="KW-0040">ANK repeat</keyword>
<feature type="repeat" description="ANK" evidence="2">
    <location>
        <begin position="494"/>
        <end position="526"/>
    </location>
</feature>
<dbReference type="PROSITE" id="PS50297">
    <property type="entry name" value="ANK_REP_REGION"/>
    <property type="match status" value="5"/>
</dbReference>
<feature type="domain" description="GPI inositol-deacylase winged helix" evidence="3">
    <location>
        <begin position="331"/>
        <end position="409"/>
    </location>
</feature>
<evidence type="ECO:0000256" key="2">
    <source>
        <dbReference type="PROSITE-ProRule" id="PRU00023"/>
    </source>
</evidence>
<evidence type="ECO:0000259" key="4">
    <source>
        <dbReference type="Pfam" id="PF24883"/>
    </source>
</evidence>
<protein>
    <submittedName>
        <fullName evidence="5">Ankyrin repeat-containing domain protein</fullName>
    </submittedName>
</protein>
<sequence length="697" mass="74925">MTMPDQHNLTIYGSAGGGGGLGVGQGTGGSGGAAHGPYVNVGPGTMHIHNHGEAENRDIILNWLSPINLFLRHANISQTREKGTGGWLLEDPVFKKWESGSGSTLWCYGICISLVVDYLSAAYKNNKDIGVACIYLNHKEANQQPPPKLLAEGLYKQHREKGTTLSLEEVVNVLSSSLKEFAQVFIIVDAMDEYPESQQKILLQQLAGICSNVNLMITSWPSVSPELFSLANLEKLDIQATADDLREYIDAQIHSSRLSQIVKDLPELQEEIRAKIIAAADGMFLLAKFHVEALKTKNRIKSVRKALTELPKNLYDGYDVAMQRIEDQNEEDREIAHSTLIWVANAKRPLSVEELRVALAVEPETQQIDKENLLKMEIILGVCAGLVIVDKESSVVRLVHYTTQEYLDSIQAQQFPNAQAQITYTLLTFLNFDGFPELSWTWARDLPPLVEGTIGTAFRQWGNGEIIVASYYGHTEVVCILLDKGADVNAAGGEYGSSLQAAAQGGHTEVVCILLDKGADVNIAGGRYGSSLQAAAQGGHTEVVRILFDKGADINAAGGFYGSSLLAAACWGYTEVVCILLDKGADVNAAGGRYGSSLQAAAQGGYTEVVLILLDKGADVNAAGGEYGSSLQAAAQGGHTEVVRILLDKGADVNAAGGEYENSLQAAASWGCTEVVHMLMEGGARGSAPVETEGYQQ</sequence>
<dbReference type="InterPro" id="IPR027417">
    <property type="entry name" value="P-loop_NTPase"/>
</dbReference>
<keyword evidence="1" id="KW-0677">Repeat</keyword>
<gene>
    <name evidence="5" type="ORF">DFH08DRAFT_935076</name>
</gene>
<evidence type="ECO:0000259" key="3">
    <source>
        <dbReference type="Pfam" id="PF22939"/>
    </source>
</evidence>
<feature type="repeat" description="ANK" evidence="2">
    <location>
        <begin position="527"/>
        <end position="559"/>
    </location>
</feature>
<dbReference type="Pfam" id="PF12796">
    <property type="entry name" value="Ank_2"/>
    <property type="match status" value="3"/>
</dbReference>
<feature type="repeat" description="ANK" evidence="2">
    <location>
        <begin position="626"/>
        <end position="658"/>
    </location>
</feature>
<dbReference type="SUPFAM" id="SSF48403">
    <property type="entry name" value="Ankyrin repeat"/>
    <property type="match status" value="1"/>
</dbReference>
<dbReference type="Pfam" id="PF24883">
    <property type="entry name" value="NPHP3_N"/>
    <property type="match status" value="1"/>
</dbReference>
<feature type="domain" description="Nephrocystin 3-like N-terminal" evidence="4">
    <location>
        <begin position="83"/>
        <end position="219"/>
    </location>
</feature>
<dbReference type="InterPro" id="IPR036770">
    <property type="entry name" value="Ankyrin_rpt-contain_sf"/>
</dbReference>
<dbReference type="Proteomes" id="UP001218218">
    <property type="component" value="Unassembled WGS sequence"/>
</dbReference>
<evidence type="ECO:0000313" key="5">
    <source>
        <dbReference type="EMBL" id="KAJ7351361.1"/>
    </source>
</evidence>
<dbReference type="AlphaFoldDB" id="A0AAD7A7L0"/>
<dbReference type="PROSITE" id="PS50088">
    <property type="entry name" value="ANK_REPEAT"/>
    <property type="match status" value="5"/>
</dbReference>
<evidence type="ECO:0000256" key="1">
    <source>
        <dbReference type="ARBA" id="ARBA00022737"/>
    </source>
</evidence>
<dbReference type="PANTHER" id="PTHR10039">
    <property type="entry name" value="AMELOGENIN"/>
    <property type="match status" value="1"/>
</dbReference>
<proteinExistence type="predicted"/>
<dbReference type="InterPro" id="IPR056884">
    <property type="entry name" value="NPHP3-like_N"/>
</dbReference>
<feature type="repeat" description="ANK" evidence="2">
    <location>
        <begin position="461"/>
        <end position="493"/>
    </location>
</feature>
<comment type="caution">
    <text evidence="5">The sequence shown here is derived from an EMBL/GenBank/DDBJ whole genome shotgun (WGS) entry which is preliminary data.</text>
</comment>
<dbReference type="Gene3D" id="3.40.50.300">
    <property type="entry name" value="P-loop containing nucleotide triphosphate hydrolases"/>
    <property type="match status" value="1"/>
</dbReference>
<keyword evidence="6" id="KW-1185">Reference proteome</keyword>
<dbReference type="SMART" id="SM00248">
    <property type="entry name" value="ANK"/>
    <property type="match status" value="7"/>
</dbReference>
<dbReference type="Pfam" id="PF22939">
    <property type="entry name" value="WHD_GPIID"/>
    <property type="match status" value="1"/>
</dbReference>
<organism evidence="5 6">
    <name type="scientific">Mycena albidolilacea</name>
    <dbReference type="NCBI Taxonomy" id="1033008"/>
    <lineage>
        <taxon>Eukaryota</taxon>
        <taxon>Fungi</taxon>
        <taxon>Dikarya</taxon>
        <taxon>Basidiomycota</taxon>
        <taxon>Agaricomycotina</taxon>
        <taxon>Agaricomycetes</taxon>
        <taxon>Agaricomycetidae</taxon>
        <taxon>Agaricales</taxon>
        <taxon>Marasmiineae</taxon>
        <taxon>Mycenaceae</taxon>
        <taxon>Mycena</taxon>
    </lineage>
</organism>
<evidence type="ECO:0000313" key="6">
    <source>
        <dbReference type="Proteomes" id="UP001218218"/>
    </source>
</evidence>
<accession>A0AAD7A7L0</accession>
<dbReference type="InterPro" id="IPR002110">
    <property type="entry name" value="Ankyrin_rpt"/>
</dbReference>
<dbReference type="Gene3D" id="1.25.40.20">
    <property type="entry name" value="Ankyrin repeat-containing domain"/>
    <property type="match status" value="2"/>
</dbReference>
<name>A0AAD7A7L0_9AGAR</name>
<dbReference type="InterPro" id="IPR054471">
    <property type="entry name" value="GPIID_WHD"/>
</dbReference>